<dbReference type="AlphaFoldDB" id="A0A8C8CXU5"/>
<dbReference type="GO" id="GO:0005737">
    <property type="term" value="C:cytoplasm"/>
    <property type="evidence" value="ECO:0007669"/>
    <property type="project" value="TreeGrafter"/>
</dbReference>
<organism evidence="9 10">
    <name type="scientific">Oncorhynchus tshawytscha</name>
    <name type="common">Chinook salmon</name>
    <name type="synonym">Salmo tshawytscha</name>
    <dbReference type="NCBI Taxonomy" id="74940"/>
    <lineage>
        <taxon>Eukaryota</taxon>
        <taxon>Metazoa</taxon>
        <taxon>Chordata</taxon>
        <taxon>Craniata</taxon>
        <taxon>Vertebrata</taxon>
        <taxon>Euteleostomi</taxon>
        <taxon>Actinopterygii</taxon>
        <taxon>Neopterygii</taxon>
        <taxon>Teleostei</taxon>
        <taxon>Protacanthopterygii</taxon>
        <taxon>Salmoniformes</taxon>
        <taxon>Salmonidae</taxon>
        <taxon>Salmoninae</taxon>
        <taxon>Oncorhynchus</taxon>
    </lineage>
</organism>
<evidence type="ECO:0000313" key="9">
    <source>
        <dbReference type="Ensembl" id="ENSOTSP00005015058.2"/>
    </source>
</evidence>
<dbReference type="PANTHER" id="PTHR24346:SF35">
    <property type="entry name" value="SERINE_THREONINE-PROTEIN KINASE NIM1-LIKE"/>
    <property type="match status" value="1"/>
</dbReference>
<dbReference type="Proteomes" id="UP000694402">
    <property type="component" value="Unassembled WGS sequence"/>
</dbReference>
<dbReference type="FunFam" id="1.10.510.10:FF:000571">
    <property type="entry name" value="Maternal embryonic leucine zipper kinase"/>
    <property type="match status" value="1"/>
</dbReference>
<dbReference type="GO" id="GO:0005524">
    <property type="term" value="F:ATP binding"/>
    <property type="evidence" value="ECO:0007669"/>
    <property type="project" value="UniProtKB-UniRule"/>
</dbReference>
<dbReference type="SUPFAM" id="SSF56112">
    <property type="entry name" value="Protein kinase-like (PK-like)"/>
    <property type="match status" value="1"/>
</dbReference>
<keyword evidence="10" id="KW-1185">Reference proteome</keyword>
<keyword evidence="2" id="KW-0723">Serine/threonine-protein kinase</keyword>
<keyword evidence="3" id="KW-0808">Transferase</keyword>
<dbReference type="PROSITE" id="PS00107">
    <property type="entry name" value="PROTEIN_KINASE_ATP"/>
    <property type="match status" value="1"/>
</dbReference>
<dbReference type="InterPro" id="IPR017441">
    <property type="entry name" value="Protein_kinase_ATP_BS"/>
</dbReference>
<proteinExistence type="predicted"/>
<dbReference type="GO" id="GO:0050321">
    <property type="term" value="F:tau-protein kinase activity"/>
    <property type="evidence" value="ECO:0007669"/>
    <property type="project" value="TreeGrafter"/>
</dbReference>
<reference evidence="9" key="1">
    <citation type="submission" date="2025-08" db="UniProtKB">
        <authorList>
            <consortium name="Ensembl"/>
        </authorList>
    </citation>
    <scope>IDENTIFICATION</scope>
</reference>
<dbReference type="GO" id="GO:0000226">
    <property type="term" value="P:microtubule cytoskeleton organization"/>
    <property type="evidence" value="ECO:0007669"/>
    <property type="project" value="TreeGrafter"/>
</dbReference>
<dbReference type="Pfam" id="PF00069">
    <property type="entry name" value="Pkinase"/>
    <property type="match status" value="1"/>
</dbReference>
<reference evidence="9" key="2">
    <citation type="submission" date="2025-09" db="UniProtKB">
        <authorList>
            <consortium name="Ensembl"/>
        </authorList>
    </citation>
    <scope>IDENTIFICATION</scope>
</reference>
<keyword evidence="5" id="KW-0418">Kinase</keyword>
<evidence type="ECO:0000256" key="5">
    <source>
        <dbReference type="ARBA" id="ARBA00022777"/>
    </source>
</evidence>
<evidence type="ECO:0000256" key="4">
    <source>
        <dbReference type="ARBA" id="ARBA00022741"/>
    </source>
</evidence>
<dbReference type="GO" id="GO:0035556">
    <property type="term" value="P:intracellular signal transduction"/>
    <property type="evidence" value="ECO:0007669"/>
    <property type="project" value="TreeGrafter"/>
</dbReference>
<evidence type="ECO:0000256" key="7">
    <source>
        <dbReference type="PROSITE-ProRule" id="PRU10141"/>
    </source>
</evidence>
<sequence>QHDRVISSLVLVNTHTCRYQMSSRRPCPSLYSLSVSSEGGQDEEGADPPQRLTPLERLTTEMCQDEWTIKELIVGRRIGFYKFRGEIGYGTFSRVKMAFPVLTKDKVAIKVQRLLSREISCLEALQHSNVVRLYEVVESHSRLYLVMEYSGGGDLHTHICSDGRLSEAEAKITFAQILSPSNTWSHDKNIIHRDLKAENVLSTCNGCVKVADFGFSTSDTLDTSCGSPPYAAPELFRNECYTGPPVDVWAMAVLLFFMVTGTMPFQADTMGPCQWLIRGILKPVPADRYAVEQMLGCDWLLPVEYPWTVVTPVPLNPLRLADAEPGELDDDEAEIRASLEELGVNMEHIRNNQGKGSRSPITGLYRILLHRAQKRRGTETVPVIRGFVQDPKKEGRLAYRGLMHFSKLCVLQ</sequence>
<evidence type="ECO:0000256" key="6">
    <source>
        <dbReference type="ARBA" id="ARBA00022840"/>
    </source>
</evidence>
<dbReference type="Gene3D" id="1.10.510.10">
    <property type="entry name" value="Transferase(Phosphotransferase) domain 1"/>
    <property type="match status" value="1"/>
</dbReference>
<feature type="binding site" evidence="7">
    <location>
        <position position="110"/>
    </location>
    <ligand>
        <name>ATP</name>
        <dbReference type="ChEBI" id="CHEBI:30616"/>
    </ligand>
</feature>
<dbReference type="EC" id="2.7.11.1" evidence="1"/>
<protein>
    <recommendedName>
        <fullName evidence="1">non-specific serine/threonine protein kinase</fullName>
        <ecNumber evidence="1">2.7.11.1</ecNumber>
    </recommendedName>
</protein>
<feature type="domain" description="Protein kinase" evidence="8">
    <location>
        <begin position="81"/>
        <end position="388"/>
    </location>
</feature>
<keyword evidence="4 7" id="KW-0547">Nucleotide-binding</keyword>
<keyword evidence="6 7" id="KW-0067">ATP-binding</keyword>
<dbReference type="PANTHER" id="PTHR24346">
    <property type="entry name" value="MAP/MICROTUBULE AFFINITY-REGULATING KINASE"/>
    <property type="match status" value="1"/>
</dbReference>
<evidence type="ECO:0000256" key="2">
    <source>
        <dbReference type="ARBA" id="ARBA00022527"/>
    </source>
</evidence>
<dbReference type="Ensembl" id="ENSOTST00005016432.2">
    <property type="protein sequence ID" value="ENSOTSP00005015058.2"/>
    <property type="gene ID" value="ENSOTSG00005007535.2"/>
</dbReference>
<dbReference type="PROSITE" id="PS50011">
    <property type="entry name" value="PROTEIN_KINASE_DOM"/>
    <property type="match status" value="1"/>
</dbReference>
<dbReference type="SMART" id="SM00220">
    <property type="entry name" value="S_TKc"/>
    <property type="match status" value="1"/>
</dbReference>
<name>A0A8C8CXU5_ONCTS</name>
<dbReference type="InterPro" id="IPR011009">
    <property type="entry name" value="Kinase-like_dom_sf"/>
</dbReference>
<evidence type="ECO:0000256" key="3">
    <source>
        <dbReference type="ARBA" id="ARBA00022679"/>
    </source>
</evidence>
<evidence type="ECO:0000256" key="1">
    <source>
        <dbReference type="ARBA" id="ARBA00012513"/>
    </source>
</evidence>
<dbReference type="InterPro" id="IPR000719">
    <property type="entry name" value="Prot_kinase_dom"/>
</dbReference>
<dbReference type="GeneTree" id="ENSGT00940000166638"/>
<evidence type="ECO:0000259" key="8">
    <source>
        <dbReference type="PROSITE" id="PS50011"/>
    </source>
</evidence>
<evidence type="ECO:0000313" key="10">
    <source>
        <dbReference type="Proteomes" id="UP000694402"/>
    </source>
</evidence>
<accession>A0A8C8CXU5</accession>